<keyword evidence="2" id="KW-1185">Reference proteome</keyword>
<gene>
    <name evidence="1" type="ORF">AJ80_09956</name>
</gene>
<dbReference type="EMBL" id="PDNA01000437">
    <property type="protein sequence ID" value="PGG95460.1"/>
    <property type="molecule type" value="Genomic_DNA"/>
</dbReference>
<comment type="caution">
    <text evidence="1">The sequence shown here is derived from an EMBL/GenBank/DDBJ whole genome shotgun (WGS) entry which is preliminary data.</text>
</comment>
<organism evidence="1 2">
    <name type="scientific">Polytolypa hystricis (strain UAMH7299)</name>
    <dbReference type="NCBI Taxonomy" id="1447883"/>
    <lineage>
        <taxon>Eukaryota</taxon>
        <taxon>Fungi</taxon>
        <taxon>Dikarya</taxon>
        <taxon>Ascomycota</taxon>
        <taxon>Pezizomycotina</taxon>
        <taxon>Eurotiomycetes</taxon>
        <taxon>Eurotiomycetidae</taxon>
        <taxon>Onygenales</taxon>
        <taxon>Onygenales incertae sedis</taxon>
        <taxon>Polytolypa</taxon>
    </lineage>
</organism>
<dbReference type="Proteomes" id="UP000224634">
    <property type="component" value="Unassembled WGS sequence"/>
</dbReference>
<dbReference type="AlphaFoldDB" id="A0A2B7WG68"/>
<reference evidence="1 2" key="1">
    <citation type="submission" date="2017-10" db="EMBL/GenBank/DDBJ databases">
        <title>Comparative genomics in systemic dimorphic fungi from Ajellomycetaceae.</title>
        <authorList>
            <person name="Munoz J.F."/>
            <person name="Mcewen J.G."/>
            <person name="Clay O.K."/>
            <person name="Cuomo C.A."/>
        </authorList>
    </citation>
    <scope>NUCLEOTIDE SEQUENCE [LARGE SCALE GENOMIC DNA]</scope>
    <source>
        <strain evidence="1 2">UAMH7299</strain>
    </source>
</reference>
<evidence type="ECO:0000313" key="1">
    <source>
        <dbReference type="EMBL" id="PGG95460.1"/>
    </source>
</evidence>
<proteinExistence type="predicted"/>
<sequence length="109" mass="12544">MAGDSLIPVIIHLDGQTRVNTVVLVDENIESFEELATLFYTTLRPKIPEFYLEQGERHITKMWITWNPGNDRFLPTSTDIDEENIRGCLRILGLRRGADMVGVWLNEID</sequence>
<dbReference type="OrthoDB" id="4415650at2759"/>
<name>A0A2B7WG68_POLH7</name>
<protein>
    <submittedName>
        <fullName evidence="1">Uncharacterized protein</fullName>
    </submittedName>
</protein>
<evidence type="ECO:0000313" key="2">
    <source>
        <dbReference type="Proteomes" id="UP000224634"/>
    </source>
</evidence>
<accession>A0A2B7WG68</accession>